<feature type="transmembrane region" description="Helical" evidence="1">
    <location>
        <begin position="80"/>
        <end position="97"/>
    </location>
</feature>
<keyword evidence="1" id="KW-0812">Transmembrane</keyword>
<accession>A0A176YMQ4</accession>
<keyword evidence="1" id="KW-1133">Transmembrane helix</keyword>
<reference evidence="2 3" key="1">
    <citation type="submission" date="2016-02" db="EMBL/GenBank/DDBJ databases">
        <title>Draft genome sequence of the strain BR 10247T Bradyrhizobium neotropicale isolated from nodules of Centrolobium paraense.</title>
        <authorList>
            <person name="Simoes-Araujo J.L."/>
            <person name="Barauna A.C."/>
            <person name="Silva K."/>
            <person name="Zilli J.E."/>
        </authorList>
    </citation>
    <scope>NUCLEOTIDE SEQUENCE [LARGE SCALE GENOMIC DNA]</scope>
    <source>
        <strain evidence="2 3">BR 10247</strain>
    </source>
</reference>
<dbReference type="EMBL" id="LSEF01000113">
    <property type="protein sequence ID" value="OAF07423.1"/>
    <property type="molecule type" value="Genomic_DNA"/>
</dbReference>
<gene>
    <name evidence="2" type="ORF">AXW67_29790</name>
</gene>
<evidence type="ECO:0000313" key="3">
    <source>
        <dbReference type="Proteomes" id="UP000077173"/>
    </source>
</evidence>
<comment type="caution">
    <text evidence="2">The sequence shown here is derived from an EMBL/GenBank/DDBJ whole genome shotgun (WGS) entry which is preliminary data.</text>
</comment>
<evidence type="ECO:0000256" key="1">
    <source>
        <dbReference type="SAM" id="Phobius"/>
    </source>
</evidence>
<protein>
    <submittedName>
        <fullName evidence="2">Uncharacterized protein</fullName>
    </submittedName>
</protein>
<feature type="transmembrane region" description="Helical" evidence="1">
    <location>
        <begin position="48"/>
        <end position="71"/>
    </location>
</feature>
<keyword evidence="1" id="KW-0472">Membrane</keyword>
<evidence type="ECO:0000313" key="2">
    <source>
        <dbReference type="EMBL" id="OAF07423.1"/>
    </source>
</evidence>
<name>A0A176YMQ4_9BRAD</name>
<dbReference type="AlphaFoldDB" id="A0A176YMQ4"/>
<feature type="transmembrane region" description="Helical" evidence="1">
    <location>
        <begin position="7"/>
        <end position="28"/>
    </location>
</feature>
<feature type="transmembrane region" description="Helical" evidence="1">
    <location>
        <begin position="103"/>
        <end position="122"/>
    </location>
</feature>
<proteinExistence type="predicted"/>
<sequence>MRVIKGWLSGCVTATIAAEVCFIVASMWENYRANVLPAASDYLMGFGITAPFVLLVIGVLTAIPAVIVIGLTERFRVRSLLFYVCSGGVTGGLGQSLLELSFFRIWVFALAGCAAGLIYWYVAGRHAGRDHPTGEDG</sequence>
<keyword evidence="3" id="KW-1185">Reference proteome</keyword>
<dbReference type="Proteomes" id="UP000077173">
    <property type="component" value="Unassembled WGS sequence"/>
</dbReference>
<organism evidence="2 3">
    <name type="scientific">Bradyrhizobium neotropicale</name>
    <dbReference type="NCBI Taxonomy" id="1497615"/>
    <lineage>
        <taxon>Bacteria</taxon>
        <taxon>Pseudomonadati</taxon>
        <taxon>Pseudomonadota</taxon>
        <taxon>Alphaproteobacteria</taxon>
        <taxon>Hyphomicrobiales</taxon>
        <taxon>Nitrobacteraceae</taxon>
        <taxon>Bradyrhizobium</taxon>
    </lineage>
</organism>